<reference evidence="3" key="1">
    <citation type="journal article" date="2013" name="Genome Announc.">
        <title>Draft genome sequence of Pseudozyma brasiliensis sp. nov. strain GHG001, a high producer of endo-1,4-xylanase isolated from an insect pest of sugarcane.</title>
        <authorList>
            <person name="Oliveira J.V.D.C."/>
            <person name="dos Santos R.A.C."/>
            <person name="Borges T.A."/>
            <person name="Riano-Pachon D.M."/>
            <person name="Goldman G.H."/>
        </authorList>
    </citation>
    <scope>NUCLEOTIDE SEQUENCE [LARGE SCALE GENOMIC DNA]</scope>
    <source>
        <strain evidence="3">GHG001</strain>
    </source>
</reference>
<feature type="domain" description="Hemerythrin-like" evidence="1">
    <location>
        <begin position="18"/>
        <end position="123"/>
    </location>
</feature>
<accession>V5EYA4</accession>
<evidence type="ECO:0000313" key="2">
    <source>
        <dbReference type="EMBL" id="EST07664.1"/>
    </source>
</evidence>
<dbReference type="Pfam" id="PF01814">
    <property type="entry name" value="Hemerythrin"/>
    <property type="match status" value="1"/>
</dbReference>
<dbReference type="AlphaFoldDB" id="V5EYA4"/>
<dbReference type="InterPro" id="IPR012312">
    <property type="entry name" value="Hemerythrin-like"/>
</dbReference>
<dbReference type="Proteomes" id="UP000019377">
    <property type="component" value="Unassembled WGS sequence"/>
</dbReference>
<sequence>MGGADPWDCLYHGMLPFHEHFRHSISQISTLLLTLAPTSPSPPKNKVTNLAQLLYISSSLCSSLETHHAIEERFIFPTLAKKLPQFAHSSQHTKEHEQMHHALESLEAYIAEVSKALRSGKLKNAAELEEVFDYEKMDKLVQGLKGVLLPHLAAEEASLRADVVKKAGFELGEIRYLIR</sequence>
<dbReference type="OMA" id="CSQLDFH"/>
<keyword evidence="3" id="KW-1185">Reference proteome</keyword>
<proteinExistence type="predicted"/>
<dbReference type="PANTHER" id="PTHR38048">
    <property type="entry name" value="EXPRESSED PROTEIN"/>
    <property type="match status" value="1"/>
</dbReference>
<dbReference type="OrthoDB" id="10044044at2759"/>
<dbReference type="CDD" id="cd12108">
    <property type="entry name" value="Hr-like"/>
    <property type="match status" value="1"/>
</dbReference>
<dbReference type="PANTHER" id="PTHR38048:SF1">
    <property type="entry name" value="HEMERYTHRIN-LIKE DOMAIN-CONTAINING PROTEIN"/>
    <property type="match status" value="1"/>
</dbReference>
<evidence type="ECO:0000259" key="1">
    <source>
        <dbReference type="Pfam" id="PF01814"/>
    </source>
</evidence>
<dbReference type="HOGENOM" id="CLU_074846_1_1_1"/>
<dbReference type="GeneID" id="27419867"/>
<dbReference type="eggNOG" id="ENOG502S4CP">
    <property type="taxonomic scope" value="Eukaryota"/>
</dbReference>
<evidence type="ECO:0000313" key="3">
    <source>
        <dbReference type="Proteomes" id="UP000019377"/>
    </source>
</evidence>
<dbReference type="Gene3D" id="1.20.120.520">
    <property type="entry name" value="nmb1532 protein domain like"/>
    <property type="match status" value="1"/>
</dbReference>
<gene>
    <name evidence="2" type="ORF">PSEUBRA_SCAF2g02798</name>
</gene>
<name>V5EYA4_KALBG</name>
<dbReference type="InterPro" id="IPR053206">
    <property type="entry name" value="Dimeric_xanthone_biosynth"/>
</dbReference>
<organism evidence="2 3">
    <name type="scientific">Kalmanozyma brasiliensis (strain GHG001)</name>
    <name type="common">Yeast</name>
    <name type="synonym">Pseudozyma brasiliensis</name>
    <dbReference type="NCBI Taxonomy" id="1365824"/>
    <lineage>
        <taxon>Eukaryota</taxon>
        <taxon>Fungi</taxon>
        <taxon>Dikarya</taxon>
        <taxon>Basidiomycota</taxon>
        <taxon>Ustilaginomycotina</taxon>
        <taxon>Ustilaginomycetes</taxon>
        <taxon>Ustilaginales</taxon>
        <taxon>Ustilaginaceae</taxon>
        <taxon>Kalmanozyma</taxon>
    </lineage>
</organism>
<dbReference type="STRING" id="1365824.V5EYA4"/>
<dbReference type="EMBL" id="KI545862">
    <property type="protein sequence ID" value="EST07664.1"/>
    <property type="molecule type" value="Genomic_DNA"/>
</dbReference>
<protein>
    <recommendedName>
        <fullName evidence="1">Hemerythrin-like domain-containing protein</fullName>
    </recommendedName>
</protein>
<dbReference type="RefSeq" id="XP_016292653.1">
    <property type="nucleotide sequence ID" value="XM_016437195.1"/>
</dbReference>